<accession>A0ABX7M086</accession>
<sequence length="248" mass="27667">MPNYLLGSAPPKIKPDPGSGAWCSAPQTAQYLLYKRALEMAMDTHGLDVTIGVDAVRHMRHYLNNTGNDYTLNMPELLGKSAQLRSQFDSELALAKAFAQTLRPGRQAITSGALGHGYFRQRDDTNLFFAIGGYSYWGQGAVQIDAAEKDEFAYTLDFDFHFYDRYNWDGGKSVRLAGITITDEAMQRFHQQCYAKEFDVRGVLRKRVAWRAPRPVFAPETVGKSSKTVTPKPALGAKSSNPFAILMQ</sequence>
<evidence type="ECO:0000313" key="2">
    <source>
        <dbReference type="Proteomes" id="UP000663570"/>
    </source>
</evidence>
<reference evidence="1 2" key="1">
    <citation type="submission" date="2021-02" db="EMBL/GenBank/DDBJ databases">
        <title>Niveibacterium changnyeongensis HC41.</title>
        <authorList>
            <person name="Kang M."/>
        </authorList>
    </citation>
    <scope>NUCLEOTIDE SEQUENCE [LARGE SCALE GENOMIC DNA]</scope>
    <source>
        <strain evidence="1 2">HC41</strain>
    </source>
</reference>
<proteinExistence type="predicted"/>
<evidence type="ECO:0000313" key="1">
    <source>
        <dbReference type="EMBL" id="QSI75173.1"/>
    </source>
</evidence>
<dbReference type="Proteomes" id="UP000663570">
    <property type="component" value="Chromosome"/>
</dbReference>
<keyword evidence="2" id="KW-1185">Reference proteome</keyword>
<gene>
    <name evidence="1" type="ORF">JY500_11610</name>
</gene>
<organism evidence="1 2">
    <name type="scientific">Niveibacterium microcysteis</name>
    <dbReference type="NCBI Taxonomy" id="2811415"/>
    <lineage>
        <taxon>Bacteria</taxon>
        <taxon>Pseudomonadati</taxon>
        <taxon>Pseudomonadota</taxon>
        <taxon>Betaproteobacteria</taxon>
        <taxon>Rhodocyclales</taxon>
        <taxon>Rhodocyclaceae</taxon>
        <taxon>Niveibacterium</taxon>
    </lineage>
</organism>
<protein>
    <submittedName>
        <fullName evidence="1">Uncharacterized protein</fullName>
    </submittedName>
</protein>
<dbReference type="RefSeq" id="WP_206252479.1">
    <property type="nucleotide sequence ID" value="NZ_CP071060.1"/>
</dbReference>
<dbReference type="EMBL" id="CP071060">
    <property type="protein sequence ID" value="QSI75173.1"/>
    <property type="molecule type" value="Genomic_DNA"/>
</dbReference>
<name>A0ABX7M086_9RHOO</name>